<dbReference type="SUPFAM" id="SSF51126">
    <property type="entry name" value="Pectin lyase-like"/>
    <property type="match status" value="1"/>
</dbReference>
<keyword evidence="7 10" id="KW-0326">Glycosidase</keyword>
<evidence type="ECO:0000313" key="12">
    <source>
        <dbReference type="EMBL" id="KIK28734.1"/>
    </source>
</evidence>
<evidence type="ECO:0000256" key="1">
    <source>
        <dbReference type="ARBA" id="ARBA00008834"/>
    </source>
</evidence>
<keyword evidence="3 11" id="KW-0732">Signal</keyword>
<evidence type="ECO:0000256" key="4">
    <source>
        <dbReference type="ARBA" id="ARBA00022737"/>
    </source>
</evidence>
<reference evidence="12 13" key="1">
    <citation type="submission" date="2014-04" db="EMBL/GenBank/DDBJ databases">
        <authorList>
            <consortium name="DOE Joint Genome Institute"/>
            <person name="Kuo A."/>
            <person name="Kohler A."/>
            <person name="Costa M.D."/>
            <person name="Nagy L.G."/>
            <person name="Floudas D."/>
            <person name="Copeland A."/>
            <person name="Barry K.W."/>
            <person name="Cichocki N."/>
            <person name="Veneault-Fourrey C."/>
            <person name="LaButti K."/>
            <person name="Lindquist E.A."/>
            <person name="Lipzen A."/>
            <person name="Lundell T."/>
            <person name="Morin E."/>
            <person name="Murat C."/>
            <person name="Sun H."/>
            <person name="Tunlid A."/>
            <person name="Henrissat B."/>
            <person name="Grigoriev I.V."/>
            <person name="Hibbett D.S."/>
            <person name="Martin F."/>
            <person name="Nordberg H.P."/>
            <person name="Cantor M.N."/>
            <person name="Hua S.X."/>
        </authorList>
    </citation>
    <scope>NUCLEOTIDE SEQUENCE [LARGE SCALE GENOMIC DNA]</scope>
    <source>
        <strain evidence="12 13">441</strain>
    </source>
</reference>
<dbReference type="PANTHER" id="PTHR31884:SF1">
    <property type="entry name" value="POLYGALACTURONASE"/>
    <property type="match status" value="1"/>
</dbReference>
<reference evidence="13" key="2">
    <citation type="submission" date="2015-01" db="EMBL/GenBank/DDBJ databases">
        <title>Evolutionary Origins and Diversification of the Mycorrhizal Mutualists.</title>
        <authorList>
            <consortium name="DOE Joint Genome Institute"/>
            <consortium name="Mycorrhizal Genomics Consortium"/>
            <person name="Kohler A."/>
            <person name="Kuo A."/>
            <person name="Nagy L.G."/>
            <person name="Floudas D."/>
            <person name="Copeland A."/>
            <person name="Barry K.W."/>
            <person name="Cichocki N."/>
            <person name="Veneault-Fourrey C."/>
            <person name="LaButti K."/>
            <person name="Lindquist E.A."/>
            <person name="Lipzen A."/>
            <person name="Lundell T."/>
            <person name="Morin E."/>
            <person name="Murat C."/>
            <person name="Riley R."/>
            <person name="Ohm R."/>
            <person name="Sun H."/>
            <person name="Tunlid A."/>
            <person name="Henrissat B."/>
            <person name="Grigoriev I.V."/>
            <person name="Hibbett D.S."/>
            <person name="Martin F."/>
        </authorList>
    </citation>
    <scope>NUCLEOTIDE SEQUENCE [LARGE SCALE GENOMIC DNA]</scope>
    <source>
        <strain evidence="13">441</strain>
    </source>
</reference>
<name>A0A0C9ZRN3_9AGAM</name>
<dbReference type="HOGENOM" id="CLU_040116_0_0_1"/>
<feature type="chain" id="PRO_5002206918" description="endo-polygalacturonase" evidence="11">
    <location>
        <begin position="20"/>
        <end position="361"/>
    </location>
</feature>
<evidence type="ECO:0000256" key="6">
    <source>
        <dbReference type="ARBA" id="ARBA00023157"/>
    </source>
</evidence>
<dbReference type="SMART" id="SM00710">
    <property type="entry name" value="PbH1"/>
    <property type="match status" value="7"/>
</dbReference>
<comment type="catalytic activity">
    <reaction evidence="9">
        <text>(1,4-alpha-D-galacturonosyl)n+m + H2O = (1,4-alpha-D-galacturonosyl)n + (1,4-alpha-D-galacturonosyl)m.</text>
        <dbReference type="EC" id="3.2.1.15"/>
    </reaction>
</comment>
<keyword evidence="6" id="KW-1015">Disulfide bond</keyword>
<dbReference type="GO" id="GO:0045490">
    <property type="term" value="P:pectin catabolic process"/>
    <property type="evidence" value="ECO:0007669"/>
    <property type="project" value="TreeGrafter"/>
</dbReference>
<evidence type="ECO:0000256" key="10">
    <source>
        <dbReference type="RuleBase" id="RU361169"/>
    </source>
</evidence>
<organism evidence="12 13">
    <name type="scientific">Pisolithus microcarpus 441</name>
    <dbReference type="NCBI Taxonomy" id="765257"/>
    <lineage>
        <taxon>Eukaryota</taxon>
        <taxon>Fungi</taxon>
        <taxon>Dikarya</taxon>
        <taxon>Basidiomycota</taxon>
        <taxon>Agaricomycotina</taxon>
        <taxon>Agaricomycetes</taxon>
        <taxon>Agaricomycetidae</taxon>
        <taxon>Boletales</taxon>
        <taxon>Sclerodermatineae</taxon>
        <taxon>Pisolithaceae</taxon>
        <taxon>Pisolithus</taxon>
    </lineage>
</organism>
<evidence type="ECO:0000256" key="2">
    <source>
        <dbReference type="ARBA" id="ARBA00012736"/>
    </source>
</evidence>
<keyword evidence="8" id="KW-0961">Cell wall biogenesis/degradation</keyword>
<evidence type="ECO:0000256" key="8">
    <source>
        <dbReference type="ARBA" id="ARBA00023316"/>
    </source>
</evidence>
<keyword evidence="13" id="KW-1185">Reference proteome</keyword>
<dbReference type="InterPro" id="IPR006626">
    <property type="entry name" value="PbH1"/>
</dbReference>
<accession>A0A0C9ZRN3</accession>
<dbReference type="InterPro" id="IPR000743">
    <property type="entry name" value="Glyco_hydro_28"/>
</dbReference>
<keyword evidence="5 10" id="KW-0378">Hydrolase</keyword>
<proteinExistence type="inferred from homology"/>
<gene>
    <name evidence="12" type="ORF">PISMIDRAFT_551285</name>
</gene>
<dbReference type="Pfam" id="PF00295">
    <property type="entry name" value="Glyco_hydro_28"/>
    <property type="match status" value="1"/>
</dbReference>
<evidence type="ECO:0000256" key="5">
    <source>
        <dbReference type="ARBA" id="ARBA00022801"/>
    </source>
</evidence>
<dbReference type="EMBL" id="KN833691">
    <property type="protein sequence ID" value="KIK28734.1"/>
    <property type="molecule type" value="Genomic_DNA"/>
</dbReference>
<feature type="signal peptide" evidence="11">
    <location>
        <begin position="1"/>
        <end position="19"/>
    </location>
</feature>
<dbReference type="EC" id="3.2.1.15" evidence="2"/>
<comment type="similarity">
    <text evidence="1 10">Belongs to the glycosyl hydrolase 28 family.</text>
</comment>
<evidence type="ECO:0000256" key="9">
    <source>
        <dbReference type="ARBA" id="ARBA00034074"/>
    </source>
</evidence>
<evidence type="ECO:0000256" key="3">
    <source>
        <dbReference type="ARBA" id="ARBA00022729"/>
    </source>
</evidence>
<dbReference type="Gene3D" id="2.160.20.10">
    <property type="entry name" value="Single-stranded right-handed beta-helix, Pectin lyase-like"/>
    <property type="match status" value="1"/>
</dbReference>
<evidence type="ECO:0000313" key="13">
    <source>
        <dbReference type="Proteomes" id="UP000054018"/>
    </source>
</evidence>
<keyword evidence="4" id="KW-0677">Repeat</keyword>
<dbReference type="Proteomes" id="UP000054018">
    <property type="component" value="Unassembled WGS sequence"/>
</dbReference>
<evidence type="ECO:0000256" key="7">
    <source>
        <dbReference type="ARBA" id="ARBA00023295"/>
    </source>
</evidence>
<dbReference type="AlphaFoldDB" id="A0A0C9ZRN3"/>
<dbReference type="InterPro" id="IPR012334">
    <property type="entry name" value="Pectin_lyas_fold"/>
</dbReference>
<dbReference type="GO" id="GO:0071555">
    <property type="term" value="P:cell wall organization"/>
    <property type="evidence" value="ECO:0007669"/>
    <property type="project" value="UniProtKB-KW"/>
</dbReference>
<dbReference type="GO" id="GO:0005576">
    <property type="term" value="C:extracellular region"/>
    <property type="evidence" value="ECO:0007669"/>
    <property type="project" value="TreeGrafter"/>
</dbReference>
<dbReference type="STRING" id="765257.A0A0C9ZRN3"/>
<sequence>MYASLTLLSILTLASATSAGSDCTGVIQSLNDVTSAVQCKTVNINGFTVPSDQPFVLNLLNGTTVNVNGDITFSDGFTKGPLFTVTGNDITFNGNGYKWDGSGPSYWDGQGASGGLTKPYPMMSVGITGTISGVYLLNTPMGAIGIWNGPLTVDGVTVDDREGNYANSRSSGAAAGRNTDGFDVGGDGITIQNCTVINQDDCIAISWGTNITVHDNYCESGHGISLTSSISDTVIDNIVVSHNKLVDNEQALRIKSSTTTQGSRVSNVVFEANTASGCTDFGVLITQSYPASLGTPGNGVDISNITFSDSNTISTNSKAYMVAVNCGEGSCIGPWDWSGLVVEGGQVGPNTNRPEITGFDF</sequence>
<dbReference type="InterPro" id="IPR011050">
    <property type="entry name" value="Pectin_lyase_fold/virulence"/>
</dbReference>
<dbReference type="OrthoDB" id="1546079at2759"/>
<protein>
    <recommendedName>
        <fullName evidence="2">endo-polygalacturonase</fullName>
        <ecNumber evidence="2">3.2.1.15</ecNumber>
    </recommendedName>
</protein>
<dbReference type="PANTHER" id="PTHR31884">
    <property type="entry name" value="POLYGALACTURONASE"/>
    <property type="match status" value="1"/>
</dbReference>
<dbReference type="GO" id="GO:0004650">
    <property type="term" value="F:polygalacturonase activity"/>
    <property type="evidence" value="ECO:0007669"/>
    <property type="project" value="UniProtKB-EC"/>
</dbReference>
<dbReference type="InterPro" id="IPR050434">
    <property type="entry name" value="Glycosyl_hydrlase_28"/>
</dbReference>
<evidence type="ECO:0000256" key="11">
    <source>
        <dbReference type="SAM" id="SignalP"/>
    </source>
</evidence>